<dbReference type="CDD" id="cd00565">
    <property type="entry name" value="Ubl_ThiS"/>
    <property type="match status" value="1"/>
</dbReference>
<keyword evidence="2" id="KW-1185">Reference proteome</keyword>
<dbReference type="STRING" id="946077.W5A_09314"/>
<dbReference type="InterPro" id="IPR016155">
    <property type="entry name" value="Mopterin_synth/thiamin_S_b"/>
</dbReference>
<sequence>METIMVYVNGKTISLPRQSTITDLIRQMNTSPRGIAIAVLNKTSTSNHESIPEIIPQQQWTTYLLLNQQNILIIKATQGG</sequence>
<protein>
    <submittedName>
        <fullName evidence="1">Thiamine biosynthesis sulfur transfer protein</fullName>
    </submittedName>
</protein>
<dbReference type="Gene3D" id="3.10.20.30">
    <property type="match status" value="1"/>
</dbReference>
<dbReference type="SUPFAM" id="SSF54285">
    <property type="entry name" value="MoaD/ThiS"/>
    <property type="match status" value="1"/>
</dbReference>
<dbReference type="EMBL" id="AJJU01000011">
    <property type="protein sequence ID" value="EID74423.1"/>
    <property type="molecule type" value="Genomic_DNA"/>
</dbReference>
<proteinExistence type="predicted"/>
<dbReference type="Proteomes" id="UP000005938">
    <property type="component" value="Unassembled WGS sequence"/>
</dbReference>
<dbReference type="AlphaFoldDB" id="I0WDF7"/>
<name>I0WDF7_9FLAO</name>
<evidence type="ECO:0000313" key="1">
    <source>
        <dbReference type="EMBL" id="EID74423.1"/>
    </source>
</evidence>
<gene>
    <name evidence="1" type="ORF">W5A_09314</name>
</gene>
<reference evidence="1 2" key="1">
    <citation type="journal article" date="2012" name="J. Bacteriol.">
        <title>Genome Sequence of the Halotolerant Bacterium Imtechella halotolerans K1T.</title>
        <authorList>
            <person name="Kumar S."/>
            <person name="Vikram S."/>
            <person name="Subramanian S."/>
            <person name="Raghava G.P."/>
            <person name="Pinnaka A.K."/>
        </authorList>
    </citation>
    <scope>NUCLEOTIDE SEQUENCE [LARGE SCALE GENOMIC DNA]</scope>
    <source>
        <strain evidence="1 2">K1</strain>
    </source>
</reference>
<dbReference type="OrthoDB" id="1525151at2"/>
<evidence type="ECO:0000313" key="2">
    <source>
        <dbReference type="Proteomes" id="UP000005938"/>
    </source>
</evidence>
<dbReference type="InterPro" id="IPR012675">
    <property type="entry name" value="Beta-grasp_dom_sf"/>
</dbReference>
<accession>I0WDF7</accession>
<organism evidence="1 2">
    <name type="scientific">Imtechella halotolerans K1</name>
    <dbReference type="NCBI Taxonomy" id="946077"/>
    <lineage>
        <taxon>Bacteria</taxon>
        <taxon>Pseudomonadati</taxon>
        <taxon>Bacteroidota</taxon>
        <taxon>Flavobacteriia</taxon>
        <taxon>Flavobacteriales</taxon>
        <taxon>Flavobacteriaceae</taxon>
        <taxon>Imtechella</taxon>
    </lineage>
</organism>
<comment type="caution">
    <text evidence="1">The sequence shown here is derived from an EMBL/GenBank/DDBJ whole genome shotgun (WGS) entry which is preliminary data.</text>
</comment>
<dbReference type="RefSeq" id="WP_008239807.1">
    <property type="nucleotide sequence ID" value="NZ_AJJU01000011.1"/>
</dbReference>